<evidence type="ECO:0000313" key="10">
    <source>
        <dbReference type="EMBL" id="MBS0026065.1"/>
    </source>
</evidence>
<keyword evidence="2 7" id="KW-0813">Transport</keyword>
<dbReference type="InterPro" id="IPR023996">
    <property type="entry name" value="TonB-dep_OMP_SusC/RagA"/>
</dbReference>
<evidence type="ECO:0000313" key="11">
    <source>
        <dbReference type="Proteomes" id="UP000676386"/>
    </source>
</evidence>
<evidence type="ECO:0000256" key="8">
    <source>
        <dbReference type="SAM" id="SignalP"/>
    </source>
</evidence>
<comment type="subcellular location">
    <subcellularLocation>
        <location evidence="1 7">Cell outer membrane</location>
        <topology evidence="1 7">Multi-pass membrane protein</topology>
    </subcellularLocation>
</comment>
<organism evidence="10 11">
    <name type="scientific">Chitinophaga hostae</name>
    <dbReference type="NCBI Taxonomy" id="2831022"/>
    <lineage>
        <taxon>Bacteria</taxon>
        <taxon>Pseudomonadati</taxon>
        <taxon>Bacteroidota</taxon>
        <taxon>Chitinophagia</taxon>
        <taxon>Chitinophagales</taxon>
        <taxon>Chitinophagaceae</taxon>
        <taxon>Chitinophaga</taxon>
    </lineage>
</organism>
<dbReference type="Pfam" id="PF07660">
    <property type="entry name" value="STN"/>
    <property type="match status" value="1"/>
</dbReference>
<dbReference type="NCBIfam" id="TIGR04056">
    <property type="entry name" value="OMP_RagA_SusC"/>
    <property type="match status" value="1"/>
</dbReference>
<keyword evidence="6 7" id="KW-0998">Cell outer membrane</keyword>
<dbReference type="InterPro" id="IPR008969">
    <property type="entry name" value="CarboxyPept-like_regulatory"/>
</dbReference>
<dbReference type="Proteomes" id="UP000676386">
    <property type="component" value="Unassembled WGS sequence"/>
</dbReference>
<feature type="chain" id="PRO_5047015918" evidence="8">
    <location>
        <begin position="20"/>
        <end position="1176"/>
    </location>
</feature>
<keyword evidence="3 7" id="KW-1134">Transmembrane beta strand</keyword>
<evidence type="ECO:0000259" key="9">
    <source>
        <dbReference type="SMART" id="SM00965"/>
    </source>
</evidence>
<dbReference type="Gene3D" id="2.60.40.1120">
    <property type="entry name" value="Carboxypeptidase-like, regulatory domain"/>
    <property type="match status" value="1"/>
</dbReference>
<keyword evidence="11" id="KW-1185">Reference proteome</keyword>
<feature type="domain" description="Secretin/TonB short N-terminal" evidence="9">
    <location>
        <begin position="44"/>
        <end position="95"/>
    </location>
</feature>
<dbReference type="Pfam" id="PF07715">
    <property type="entry name" value="Plug"/>
    <property type="match status" value="1"/>
</dbReference>
<dbReference type="SMART" id="SM00965">
    <property type="entry name" value="STN"/>
    <property type="match status" value="1"/>
</dbReference>
<evidence type="ECO:0000256" key="1">
    <source>
        <dbReference type="ARBA" id="ARBA00004571"/>
    </source>
</evidence>
<evidence type="ECO:0000256" key="6">
    <source>
        <dbReference type="ARBA" id="ARBA00023237"/>
    </source>
</evidence>
<dbReference type="SUPFAM" id="SSF49464">
    <property type="entry name" value="Carboxypeptidase regulatory domain-like"/>
    <property type="match status" value="1"/>
</dbReference>
<feature type="signal peptide" evidence="8">
    <location>
        <begin position="1"/>
        <end position="19"/>
    </location>
</feature>
<accession>A0ABS5IT99</accession>
<dbReference type="PROSITE" id="PS52016">
    <property type="entry name" value="TONB_DEPENDENT_REC_3"/>
    <property type="match status" value="1"/>
</dbReference>
<dbReference type="InterPro" id="IPR037066">
    <property type="entry name" value="Plug_dom_sf"/>
</dbReference>
<evidence type="ECO:0000256" key="5">
    <source>
        <dbReference type="ARBA" id="ARBA00023136"/>
    </source>
</evidence>
<evidence type="ECO:0000256" key="2">
    <source>
        <dbReference type="ARBA" id="ARBA00022448"/>
    </source>
</evidence>
<comment type="caution">
    <text evidence="10">The sequence shown here is derived from an EMBL/GenBank/DDBJ whole genome shotgun (WGS) entry which is preliminary data.</text>
</comment>
<dbReference type="EMBL" id="JAGTXB010000001">
    <property type="protein sequence ID" value="MBS0026065.1"/>
    <property type="molecule type" value="Genomic_DNA"/>
</dbReference>
<dbReference type="InterPro" id="IPR011662">
    <property type="entry name" value="Secretin/TonB_short_N"/>
</dbReference>
<dbReference type="InterPro" id="IPR036942">
    <property type="entry name" value="Beta-barrel_TonB_sf"/>
</dbReference>
<evidence type="ECO:0000256" key="3">
    <source>
        <dbReference type="ARBA" id="ARBA00022452"/>
    </source>
</evidence>
<name>A0ABS5IT99_9BACT</name>
<comment type="similarity">
    <text evidence="7">Belongs to the TonB-dependent receptor family.</text>
</comment>
<dbReference type="Pfam" id="PF13715">
    <property type="entry name" value="CarbopepD_reg_2"/>
    <property type="match status" value="1"/>
</dbReference>
<keyword evidence="8" id="KW-0732">Signal</keyword>
<evidence type="ECO:0000256" key="7">
    <source>
        <dbReference type="PROSITE-ProRule" id="PRU01360"/>
    </source>
</evidence>
<dbReference type="NCBIfam" id="TIGR04057">
    <property type="entry name" value="SusC_RagA_signa"/>
    <property type="match status" value="1"/>
</dbReference>
<dbReference type="SUPFAM" id="SSF56935">
    <property type="entry name" value="Porins"/>
    <property type="match status" value="1"/>
</dbReference>
<sequence length="1176" mass="131389">MKRLFILLLCMQYIVPLCAQSVTASLQNVPAEKAFAVIQQQTGYEFLYNNESVRKAGTINLSVKQATLEAALQQCFSQIPFTWKVVDKTIVVSPRPVSATAEYTISGWVLSSDSRQPLVGATIRVKGTDKGAASNGSGAFSITTGVQHPLLQVSFLGYVSKEVRAEDDMVIYLEEDKKKLSEVVVTTGYITLPKERATGSFSQVDKSQLDKRISTNILDKLEGLSTGLSFLRSVTSDKPKLSLRGRSTLFSEDQPLIVVNGFPIEGDLNSIDPDDVESITILKDAAAASIWGVRAANGVIVITTRQGKFNQRPSVEARTNIVFGRKPDYSQLHLMSTSDYIDAQQILFKAGRFNNLFTPGSTIPIPEAVQIWKDEKDGKISSSVATQKINALRDIDILNDYSRLFTRNTLTQQYQVNVSGGGENMQYYLSAGYDKNANYMVGNDYERFTLNTSNTVRVTKKLELSIAGQLSQGNTSNPFDVTGSSPFDIIAGTRSATNIAAQIPSPYSRLVDDKGNALKVPWRYNEAFKQANYGQGFLNMDYYPLTEFQLMNRQVKSMAVNVRLGVNYEIAKGLNLDLKYNLEKNNGSDRDLQDQNTFMVRDNVNLFSEVMPDGEQVRHLPLGDILTLAKNDLTAQTFRGQLNFNRNWREKHTIAAIAGAESREILREGSRQRLFGYNDRTLQYADVDMVTQFPNYYGFTNSISSILGVGAPVTYIKDRFISYFTNASYTYLNKYTLSASGRIDGSNLFGVQRNRRLNPLWSVGAAWQLQREKFFHAEWVDMLKLRATYGFNGNINKTATAYTTANLMTSGENATSYIPYATIINPANPNLRWEKVAQVNLGADFALFHESLNGSLEYFNKRAQDLFGSAFLAPSTGFNSISSNIAEMRTQGWELKLDSRNISTNNFRWNTTFMLSVAKDKVTKFYNTGSSMSPSFFLLYGGRDDDDRSTYLPVEGYPLFGLWAYPWGGLDAKGNAGIIGPDGKRITDRFEAGRIYDNIYKLKYMGAVNPPVFGSLANTFSYKQLSLTVNILYKLGHYYRGSDPGYYTMAAMYQRGPDSFKDRWKQAGDEAKTNIPAFTGVRAQDRTNNDFYQFSDVNVEKADHVRLQDVLLSYDITRQTLASLPVNRITLYAQASNLGIIWRANKHGIDPDYAPQTFSSVMPPVRTLAIGAKVGF</sequence>
<keyword evidence="5 7" id="KW-0472">Membrane</keyword>
<evidence type="ECO:0000256" key="4">
    <source>
        <dbReference type="ARBA" id="ARBA00022692"/>
    </source>
</evidence>
<dbReference type="RefSeq" id="WP_211971202.1">
    <property type="nucleotide sequence ID" value="NZ_CBFHAM010000021.1"/>
</dbReference>
<dbReference type="InterPro" id="IPR039426">
    <property type="entry name" value="TonB-dep_rcpt-like"/>
</dbReference>
<dbReference type="InterPro" id="IPR023997">
    <property type="entry name" value="TonB-dep_OMP_SusC/RagA_CS"/>
</dbReference>
<dbReference type="InterPro" id="IPR012910">
    <property type="entry name" value="Plug_dom"/>
</dbReference>
<dbReference type="Gene3D" id="2.40.170.20">
    <property type="entry name" value="TonB-dependent receptor, beta-barrel domain"/>
    <property type="match status" value="1"/>
</dbReference>
<protein>
    <submittedName>
        <fullName evidence="10">SusC/RagA family TonB-linked outer membrane protein</fullName>
    </submittedName>
</protein>
<keyword evidence="4 7" id="KW-0812">Transmembrane</keyword>
<reference evidence="10 11" key="1">
    <citation type="submission" date="2021-04" db="EMBL/GenBank/DDBJ databases">
        <title>Chitinophaga sp. nov., isolated from the rhizosphere soil.</title>
        <authorList>
            <person name="He S."/>
        </authorList>
    </citation>
    <scope>NUCLEOTIDE SEQUENCE [LARGE SCALE GENOMIC DNA]</scope>
    <source>
        <strain evidence="10 11">2R12</strain>
    </source>
</reference>
<dbReference type="Gene3D" id="2.170.130.10">
    <property type="entry name" value="TonB-dependent receptor, plug domain"/>
    <property type="match status" value="1"/>
</dbReference>
<gene>
    <name evidence="10" type="ORF">KE626_01970</name>
</gene>
<proteinExistence type="inferred from homology"/>